<keyword evidence="5 8" id="KW-1133">Transmembrane helix</keyword>
<protein>
    <submittedName>
        <fullName evidence="9">Type IV secretion system protein VirD4</fullName>
    </submittedName>
</protein>
<feature type="transmembrane region" description="Helical" evidence="8">
    <location>
        <begin position="145"/>
        <end position="162"/>
    </location>
</feature>
<feature type="region of interest" description="Disordered" evidence="7">
    <location>
        <begin position="595"/>
        <end position="669"/>
    </location>
</feature>
<proteinExistence type="inferred from homology"/>
<dbReference type="GO" id="GO:0005886">
    <property type="term" value="C:plasma membrane"/>
    <property type="evidence" value="ECO:0007669"/>
    <property type="project" value="UniProtKB-SubCell"/>
</dbReference>
<evidence type="ECO:0000256" key="1">
    <source>
        <dbReference type="ARBA" id="ARBA00004651"/>
    </source>
</evidence>
<dbReference type="AlphaFoldDB" id="A0A1I4IMS6"/>
<sequence length="669" mass="73534">MTVACLIAVICGLVAGSGISSVFLTIALGRDILATDLMLHTKTLMSGMLVQQPYLTGHLIVLAAVAFFLLIALVTVAQDRLVNYGDRRFQSKSSVRKNLMLNEPGAGFVLGEHVAPPAQHPDRPINIKANNTDPEKNKSLNTRRVRYIAALYSTVSNILLVAPTRSGKGVGFVIPNALTFPGSMVALDVKGELWVETSRARAQLGDKVFRFAPFDFKHPTHNYNPLAGVADIENMEELWTAIGRVAHLFLQSDGNQDWLDGSILLFISAGILAVQRGNATMGEIYRIIFGTGEGADIGKSSAERLLEAAKECQYPPAARQLNYTASLDAKISQSFISILSTAGLSQWANPKVERVTRTSDFDFREMRRTPMSIYLEVLSDDVQDLNSLIRLFFADLISFLRSSKPEADEPFPVFILLDEFDQLGHMPLVVQAMKQTAGHGGRFAIVTQSVPGLLSVPYTPEEVQAIESACQVKLYLAPKEDRTASEIETLLGDRTGSTKNRQKEVKTVGFGGGGVTTGTEKRPLLTKQEIRQMDPNKILIVPDSQNPILGDRIKYYESKQIRAIYEAQDKTVYPYPEADDPKHRAMTMTEVRKRATQATETQNAKIGQRDENMTKAREPKTTVPQRRREKAPVKAKPKGKLGPAAQAALVDTMNSAQNQLKQEGGPKAA</sequence>
<dbReference type="PANTHER" id="PTHR37937:SF1">
    <property type="entry name" value="CONJUGATIVE TRANSFER: DNA TRANSPORT"/>
    <property type="match status" value="1"/>
</dbReference>
<keyword evidence="3" id="KW-1003">Cell membrane</keyword>
<dbReference type="Proteomes" id="UP000199550">
    <property type="component" value="Unassembled WGS sequence"/>
</dbReference>
<feature type="compositionally biased region" description="Low complexity" evidence="7">
    <location>
        <begin position="640"/>
        <end position="649"/>
    </location>
</feature>
<dbReference type="InterPro" id="IPR027417">
    <property type="entry name" value="P-loop_NTPase"/>
</dbReference>
<keyword evidence="6 8" id="KW-0472">Membrane</keyword>
<evidence type="ECO:0000313" key="9">
    <source>
        <dbReference type="EMBL" id="SFL55367.1"/>
    </source>
</evidence>
<feature type="compositionally biased region" description="Polar residues" evidence="7">
    <location>
        <begin position="652"/>
        <end position="661"/>
    </location>
</feature>
<dbReference type="InterPro" id="IPR003688">
    <property type="entry name" value="TraG/VirD4"/>
</dbReference>
<dbReference type="CDD" id="cd01127">
    <property type="entry name" value="TrwB_TraG_TraD_VirD4"/>
    <property type="match status" value="2"/>
</dbReference>
<feature type="compositionally biased region" description="Basic residues" evidence="7">
    <location>
        <begin position="625"/>
        <end position="639"/>
    </location>
</feature>
<name>A0A1I4IMS6_9RHOB</name>
<dbReference type="PANTHER" id="PTHR37937">
    <property type="entry name" value="CONJUGATIVE TRANSFER: DNA TRANSPORT"/>
    <property type="match status" value="1"/>
</dbReference>
<evidence type="ECO:0000256" key="4">
    <source>
        <dbReference type="ARBA" id="ARBA00022692"/>
    </source>
</evidence>
<evidence type="ECO:0000256" key="8">
    <source>
        <dbReference type="SAM" id="Phobius"/>
    </source>
</evidence>
<keyword evidence="4 8" id="KW-0812">Transmembrane</keyword>
<dbReference type="RefSeq" id="WP_090191419.1">
    <property type="nucleotide sequence ID" value="NZ_FOTF01000027.1"/>
</dbReference>
<dbReference type="Pfam" id="PF02534">
    <property type="entry name" value="T4SS-DNA_transf"/>
    <property type="match status" value="1"/>
</dbReference>
<dbReference type="STRING" id="195913.SAMN04488004_12735"/>
<evidence type="ECO:0000256" key="3">
    <source>
        <dbReference type="ARBA" id="ARBA00022475"/>
    </source>
</evidence>
<evidence type="ECO:0000256" key="6">
    <source>
        <dbReference type="ARBA" id="ARBA00023136"/>
    </source>
</evidence>
<comment type="similarity">
    <text evidence="2">Belongs to the VirD4/TraG family.</text>
</comment>
<gene>
    <name evidence="9" type="ORF">SAMN04488004_12735</name>
</gene>
<keyword evidence="10" id="KW-1185">Reference proteome</keyword>
<dbReference type="Gene3D" id="3.40.50.300">
    <property type="entry name" value="P-loop containing nucleotide triphosphate hydrolases"/>
    <property type="match status" value="1"/>
</dbReference>
<organism evidence="9 10">
    <name type="scientific">Loktanella salsilacus</name>
    <dbReference type="NCBI Taxonomy" id="195913"/>
    <lineage>
        <taxon>Bacteria</taxon>
        <taxon>Pseudomonadati</taxon>
        <taxon>Pseudomonadota</taxon>
        <taxon>Alphaproteobacteria</taxon>
        <taxon>Rhodobacterales</taxon>
        <taxon>Roseobacteraceae</taxon>
        <taxon>Loktanella</taxon>
    </lineage>
</organism>
<reference evidence="9 10" key="1">
    <citation type="submission" date="2016-10" db="EMBL/GenBank/DDBJ databases">
        <authorList>
            <person name="de Groot N.N."/>
        </authorList>
    </citation>
    <scope>NUCLEOTIDE SEQUENCE [LARGE SCALE GENOMIC DNA]</scope>
    <source>
        <strain evidence="9 10">DSM 16199</strain>
    </source>
</reference>
<comment type="subcellular location">
    <subcellularLocation>
        <location evidence="1">Cell membrane</location>
        <topology evidence="1">Multi-pass membrane protein</topology>
    </subcellularLocation>
</comment>
<dbReference type="SUPFAM" id="SSF52540">
    <property type="entry name" value="P-loop containing nucleoside triphosphate hydrolases"/>
    <property type="match status" value="1"/>
</dbReference>
<accession>A0A1I4IMS6</accession>
<dbReference type="EMBL" id="FOTF01000027">
    <property type="protein sequence ID" value="SFL55367.1"/>
    <property type="molecule type" value="Genomic_DNA"/>
</dbReference>
<dbReference type="InterPro" id="IPR051539">
    <property type="entry name" value="T4SS-coupling_protein"/>
</dbReference>
<evidence type="ECO:0000256" key="5">
    <source>
        <dbReference type="ARBA" id="ARBA00022989"/>
    </source>
</evidence>
<evidence type="ECO:0000256" key="2">
    <source>
        <dbReference type="ARBA" id="ARBA00008806"/>
    </source>
</evidence>
<evidence type="ECO:0000313" key="10">
    <source>
        <dbReference type="Proteomes" id="UP000199550"/>
    </source>
</evidence>
<evidence type="ECO:0000256" key="7">
    <source>
        <dbReference type="SAM" id="MobiDB-lite"/>
    </source>
</evidence>
<feature type="compositionally biased region" description="Basic and acidic residues" evidence="7">
    <location>
        <begin position="607"/>
        <end position="620"/>
    </location>
</feature>
<feature type="transmembrane region" description="Helical" evidence="8">
    <location>
        <begin position="53"/>
        <end position="77"/>
    </location>
</feature>
<feature type="compositionally biased region" description="Polar residues" evidence="7">
    <location>
        <begin position="596"/>
        <end position="605"/>
    </location>
</feature>